<comment type="caution">
    <text evidence="5">The sequence shown here is derived from an EMBL/GenBank/DDBJ whole genome shotgun (WGS) entry which is preliminary data.</text>
</comment>
<dbReference type="InterPro" id="IPR036388">
    <property type="entry name" value="WH-like_DNA-bd_sf"/>
</dbReference>
<dbReference type="SUPFAM" id="SSF46785">
    <property type="entry name" value="Winged helix' DNA-binding domain"/>
    <property type="match status" value="1"/>
</dbReference>
<organism evidence="5 6">
    <name type="scientific">Nocardioides ginsengisegetis</name>
    <dbReference type="NCBI Taxonomy" id="661491"/>
    <lineage>
        <taxon>Bacteria</taxon>
        <taxon>Bacillati</taxon>
        <taxon>Actinomycetota</taxon>
        <taxon>Actinomycetes</taxon>
        <taxon>Propionibacteriales</taxon>
        <taxon>Nocardioidaceae</taxon>
        <taxon>Nocardioides</taxon>
    </lineage>
</organism>
<gene>
    <name evidence="5" type="ORF">FB382_001573</name>
</gene>
<dbReference type="AlphaFoldDB" id="A0A7W3IZ37"/>
<dbReference type="InterPro" id="IPR000835">
    <property type="entry name" value="HTH_MarR-typ"/>
</dbReference>
<dbReference type="PANTHER" id="PTHR42756:SF1">
    <property type="entry name" value="TRANSCRIPTIONAL REPRESSOR OF EMRAB OPERON"/>
    <property type="match status" value="1"/>
</dbReference>
<feature type="domain" description="HTH marR-type" evidence="4">
    <location>
        <begin position="28"/>
        <end position="161"/>
    </location>
</feature>
<name>A0A7W3IZ37_9ACTN</name>
<dbReference type="PROSITE" id="PS50995">
    <property type="entry name" value="HTH_MARR_2"/>
    <property type="match status" value="1"/>
</dbReference>
<accession>A0A7W3IZ37</accession>
<sequence length="169" mass="19100">MANTLNDEYERLLQERALEVLPEADLEGNAALFNVMRVANVIGRDLEQHVHRNNGSSRAGFRIMLVVWVMGPQSQKDLASFANVTAATISSVLNTLDDEGLIVRTRNSTDRRIVNIELTAAGEKAVSELYRLHLQREAQWLAGLSEKMKQQLVMISRQILRTRPPYSKE</sequence>
<dbReference type="GO" id="GO:0003677">
    <property type="term" value="F:DNA binding"/>
    <property type="evidence" value="ECO:0007669"/>
    <property type="project" value="UniProtKB-KW"/>
</dbReference>
<dbReference type="PRINTS" id="PR00598">
    <property type="entry name" value="HTHMARR"/>
</dbReference>
<evidence type="ECO:0000259" key="4">
    <source>
        <dbReference type="PROSITE" id="PS50995"/>
    </source>
</evidence>
<keyword evidence="1" id="KW-0805">Transcription regulation</keyword>
<evidence type="ECO:0000256" key="2">
    <source>
        <dbReference type="ARBA" id="ARBA00023125"/>
    </source>
</evidence>
<evidence type="ECO:0000256" key="3">
    <source>
        <dbReference type="ARBA" id="ARBA00023163"/>
    </source>
</evidence>
<dbReference type="EMBL" id="JACGXA010000001">
    <property type="protein sequence ID" value="MBA8803282.1"/>
    <property type="molecule type" value="Genomic_DNA"/>
</dbReference>
<protein>
    <submittedName>
        <fullName evidence="5">DNA-binding MarR family transcriptional regulator</fullName>
    </submittedName>
</protein>
<dbReference type="SMART" id="SM00347">
    <property type="entry name" value="HTH_MARR"/>
    <property type="match status" value="1"/>
</dbReference>
<proteinExistence type="predicted"/>
<reference evidence="5 6" key="1">
    <citation type="submission" date="2020-07" db="EMBL/GenBank/DDBJ databases">
        <title>Sequencing the genomes of 1000 actinobacteria strains.</title>
        <authorList>
            <person name="Klenk H.-P."/>
        </authorList>
    </citation>
    <scope>NUCLEOTIDE SEQUENCE [LARGE SCALE GENOMIC DNA]</scope>
    <source>
        <strain evidence="5 6">DSM 21349</strain>
    </source>
</reference>
<dbReference type="Gene3D" id="1.10.10.10">
    <property type="entry name" value="Winged helix-like DNA-binding domain superfamily/Winged helix DNA-binding domain"/>
    <property type="match status" value="1"/>
</dbReference>
<dbReference type="GO" id="GO:0003700">
    <property type="term" value="F:DNA-binding transcription factor activity"/>
    <property type="evidence" value="ECO:0007669"/>
    <property type="project" value="InterPro"/>
</dbReference>
<evidence type="ECO:0000313" key="6">
    <source>
        <dbReference type="Proteomes" id="UP000580910"/>
    </source>
</evidence>
<dbReference type="RefSeq" id="WP_182538176.1">
    <property type="nucleotide sequence ID" value="NZ_JACGXA010000001.1"/>
</dbReference>
<dbReference type="PANTHER" id="PTHR42756">
    <property type="entry name" value="TRANSCRIPTIONAL REGULATOR, MARR"/>
    <property type="match status" value="1"/>
</dbReference>
<dbReference type="Pfam" id="PF01047">
    <property type="entry name" value="MarR"/>
    <property type="match status" value="1"/>
</dbReference>
<evidence type="ECO:0000256" key="1">
    <source>
        <dbReference type="ARBA" id="ARBA00023015"/>
    </source>
</evidence>
<keyword evidence="3" id="KW-0804">Transcription</keyword>
<evidence type="ECO:0000313" key="5">
    <source>
        <dbReference type="EMBL" id="MBA8803282.1"/>
    </source>
</evidence>
<keyword evidence="2 5" id="KW-0238">DNA-binding</keyword>
<dbReference type="InterPro" id="IPR036390">
    <property type="entry name" value="WH_DNA-bd_sf"/>
</dbReference>
<keyword evidence="6" id="KW-1185">Reference proteome</keyword>
<dbReference type="Proteomes" id="UP000580910">
    <property type="component" value="Unassembled WGS sequence"/>
</dbReference>